<feature type="region of interest" description="Disordered" evidence="1">
    <location>
        <begin position="39"/>
        <end position="59"/>
    </location>
</feature>
<proteinExistence type="predicted"/>
<dbReference type="EMBL" id="MEVT01000005">
    <property type="protein sequence ID" value="OGC63646.1"/>
    <property type="molecule type" value="Genomic_DNA"/>
</dbReference>
<accession>A0A1F4W2K2</accession>
<evidence type="ECO:0000313" key="2">
    <source>
        <dbReference type="EMBL" id="OGC63646.1"/>
    </source>
</evidence>
<name>A0A1F4W2K2_UNCKA</name>
<feature type="region of interest" description="Disordered" evidence="1">
    <location>
        <begin position="1"/>
        <end position="26"/>
    </location>
</feature>
<protein>
    <submittedName>
        <fullName evidence="2">Uncharacterized protein</fullName>
    </submittedName>
</protein>
<evidence type="ECO:0000256" key="1">
    <source>
        <dbReference type="SAM" id="MobiDB-lite"/>
    </source>
</evidence>
<comment type="caution">
    <text evidence="2">The sequence shown here is derived from an EMBL/GenBank/DDBJ whole genome shotgun (WGS) entry which is preliminary data.</text>
</comment>
<gene>
    <name evidence="2" type="ORF">A2264_04755</name>
</gene>
<dbReference type="AlphaFoldDB" id="A0A1F4W2K2"/>
<reference evidence="2 3" key="1">
    <citation type="journal article" date="2016" name="Nat. Commun.">
        <title>Thousands of microbial genomes shed light on interconnected biogeochemical processes in an aquifer system.</title>
        <authorList>
            <person name="Anantharaman K."/>
            <person name="Brown C.T."/>
            <person name="Hug L.A."/>
            <person name="Sharon I."/>
            <person name="Castelle C.J."/>
            <person name="Probst A.J."/>
            <person name="Thomas B.C."/>
            <person name="Singh A."/>
            <person name="Wilkins M.J."/>
            <person name="Karaoz U."/>
            <person name="Brodie E.L."/>
            <person name="Williams K.H."/>
            <person name="Hubbard S.S."/>
            <person name="Banfield J.F."/>
        </authorList>
    </citation>
    <scope>NUCLEOTIDE SEQUENCE [LARGE SCALE GENOMIC DNA]</scope>
</reference>
<organism evidence="2 3">
    <name type="scientific">candidate division WWE3 bacterium RIFOXYA2_FULL_46_9</name>
    <dbReference type="NCBI Taxonomy" id="1802636"/>
    <lineage>
        <taxon>Bacteria</taxon>
        <taxon>Katanobacteria</taxon>
    </lineage>
</organism>
<dbReference type="Proteomes" id="UP000176614">
    <property type="component" value="Unassembled WGS sequence"/>
</dbReference>
<sequence length="59" mass="6727">MLTKEQIVKNLQNDPTWEPAEDASPEDWELYEEVCIEMEASGELDLGDDLGPDEDDKDD</sequence>
<evidence type="ECO:0000313" key="3">
    <source>
        <dbReference type="Proteomes" id="UP000176614"/>
    </source>
</evidence>